<dbReference type="VEuPathDB" id="TriTrypDB:BSAL_62235"/>
<gene>
    <name evidence="2" type="ORF">BSAL_62235</name>
</gene>
<feature type="compositionally biased region" description="Low complexity" evidence="1">
    <location>
        <begin position="853"/>
        <end position="867"/>
    </location>
</feature>
<accession>A0A0S4IUQ8</accession>
<feature type="compositionally biased region" description="Basic and acidic residues" evidence="1">
    <location>
        <begin position="603"/>
        <end position="612"/>
    </location>
</feature>
<name>A0A0S4IUQ8_BODSA</name>
<feature type="compositionally biased region" description="Polar residues" evidence="1">
    <location>
        <begin position="30"/>
        <end position="48"/>
    </location>
</feature>
<feature type="region of interest" description="Disordered" evidence="1">
    <location>
        <begin position="30"/>
        <end position="58"/>
    </location>
</feature>
<feature type="region of interest" description="Disordered" evidence="1">
    <location>
        <begin position="563"/>
        <end position="617"/>
    </location>
</feature>
<feature type="compositionally biased region" description="Low complexity" evidence="1">
    <location>
        <begin position="570"/>
        <end position="588"/>
    </location>
</feature>
<protein>
    <submittedName>
        <fullName evidence="2">Uncharacterized protein</fullName>
    </submittedName>
</protein>
<feature type="region of interest" description="Disordered" evidence="1">
    <location>
        <begin position="1136"/>
        <end position="1170"/>
    </location>
</feature>
<feature type="region of interest" description="Disordered" evidence="1">
    <location>
        <begin position="829"/>
        <end position="871"/>
    </location>
</feature>
<evidence type="ECO:0000313" key="2">
    <source>
        <dbReference type="EMBL" id="CUF40440.1"/>
    </source>
</evidence>
<dbReference type="AlphaFoldDB" id="A0A0S4IUQ8"/>
<organism evidence="2 3">
    <name type="scientific">Bodo saltans</name>
    <name type="common">Flagellated protozoan</name>
    <dbReference type="NCBI Taxonomy" id="75058"/>
    <lineage>
        <taxon>Eukaryota</taxon>
        <taxon>Discoba</taxon>
        <taxon>Euglenozoa</taxon>
        <taxon>Kinetoplastea</taxon>
        <taxon>Metakinetoplastina</taxon>
        <taxon>Eubodonida</taxon>
        <taxon>Bodonidae</taxon>
        <taxon>Bodo</taxon>
    </lineage>
</organism>
<feature type="compositionally biased region" description="Basic and acidic residues" evidence="1">
    <location>
        <begin position="330"/>
        <end position="340"/>
    </location>
</feature>
<dbReference type="Proteomes" id="UP000051952">
    <property type="component" value="Unassembled WGS sequence"/>
</dbReference>
<evidence type="ECO:0000313" key="3">
    <source>
        <dbReference type="Proteomes" id="UP000051952"/>
    </source>
</evidence>
<evidence type="ECO:0000256" key="1">
    <source>
        <dbReference type="SAM" id="MobiDB-lite"/>
    </source>
</evidence>
<feature type="region of interest" description="Disordered" evidence="1">
    <location>
        <begin position="307"/>
        <end position="340"/>
    </location>
</feature>
<proteinExistence type="predicted"/>
<feature type="compositionally biased region" description="Basic residues" evidence="1">
    <location>
        <begin position="258"/>
        <end position="268"/>
    </location>
</feature>
<reference evidence="3" key="1">
    <citation type="submission" date="2015-09" db="EMBL/GenBank/DDBJ databases">
        <authorList>
            <consortium name="Pathogen Informatics"/>
        </authorList>
    </citation>
    <scope>NUCLEOTIDE SEQUENCE [LARGE SCALE GENOMIC DNA]</scope>
    <source>
        <strain evidence="3">Lake Konstanz</strain>
    </source>
</reference>
<sequence length="1237" mass="134814">MRDDQALHPSALTPHRNASTLNLVANSSRSDGINTAANNVDPPSTAATQKMHHGGRDDSILPLTADEVDYLSHFFYHQIPSGRVQTEDELAELLLRANITVPPIVLTLFHDQFGGPDGVLCEEFLDMCAVVKTMDILLLSSAITNGPDRNNDEQDEESRELFGLFTRLQQAEVESSIAHRAHQHPVNDEDTEVVGGPNATVGDTSSNKKLLSAVIPSGALEAIRSRRNLLERLAAQGSANVSHQNTPRVGGMQFHTHHHNHNTHHLQHQKSSNPRLSPQDSQVIDHTVLPILQAYDDAFTSIAGLGKSAEGGPTVNDPARARSSSTFDVPRQRQVEDTTRKVEVDGIARRPKPANVLVAALILIAESSSEVPGGSVHHWAIKNALSSFGLLDDEWDATRSLDSIGCAVDDDYFRGGAEGVSSGGALFVDTTLYIPLNARRFRELLKKKQMHSIESGQQARSPSPQSAHQSPSRVKSEGMHNATSLHRHLPDESHDDLPDLLDVDDDMDGVENIMREIHAEASRMRRRSRRADDSGVSSGALFVDTTLYIPLNARRFRELLKKKQMHSIESGQQARSPSPQSAHQSPSRVKSEGMQNATSLHRRLPDESHDNLPDLLDIDDDMDGVENIMRDIHAEASRMRRRSRRADDSDDDDDDAIDAGGGSAAVRYVEDPLTGEVHTSALPSSSHGRSTATALTSDEVSAMAAVESDLFLSPQRRRRIDEVREFLMTQTVGGSTTAAGTPHPHYHSARDSVTATTARKTPPPSSIALFPPSEVLVPPAAVMSLKKSQHQMNDDDESGRAATPDDNSMMMSTARRNTMLSSMTGFPGSPSAAGGGGGRSHFLASAPGVHDQGGAASASSATGTAAAHRVHPLHHKLRQIILRRLQRLREHFSQHPFPVSRKANVRTGLTPTALPLFPRRFSKSAGETSAVFSLEPNDSTFMLNKSSANASALRQTSDEGKAQLAALDFMLNKSSANASALRQTSDEGKAQLAALDDAFPPCDMSYAEFYFVPQLKRAPRGGVPLHVAHRTATPKRATLDDKLNGSGQVVPGLYSDTPARIERRYRTAVNVSDGNNMSSASSSISVMKRSFASPLAQTHNKQILLHSYLSPQALIAQIQRSTKVDDSIGWVSRLSANKGGKEKRNTEETSNLNVASLQRRQTKRVSHQSSTRVRSSVDLRARRSLTTTMEAFGNPRLPMNEAQTIKNQTHQKNIGLRADTNALHSVQRKHLEIRACQ</sequence>
<feature type="compositionally biased region" description="Acidic residues" evidence="1">
    <location>
        <begin position="648"/>
        <end position="657"/>
    </location>
</feature>
<feature type="region of interest" description="Disordered" evidence="1">
    <location>
        <begin position="636"/>
        <end position="662"/>
    </location>
</feature>
<feature type="region of interest" description="Disordered" evidence="1">
    <location>
        <begin position="258"/>
        <end position="279"/>
    </location>
</feature>
<keyword evidence="3" id="KW-1185">Reference proteome</keyword>
<feature type="compositionally biased region" description="Low complexity" evidence="1">
    <location>
        <begin position="455"/>
        <end position="473"/>
    </location>
</feature>
<feature type="region of interest" description="Disordered" evidence="1">
    <location>
        <begin position="449"/>
        <end position="481"/>
    </location>
</feature>
<dbReference type="EMBL" id="CYKH01000316">
    <property type="protein sequence ID" value="CUF40440.1"/>
    <property type="molecule type" value="Genomic_DNA"/>
</dbReference>
<feature type="region of interest" description="Disordered" evidence="1">
    <location>
        <begin position="786"/>
        <end position="809"/>
    </location>
</feature>
<feature type="compositionally biased region" description="Polar residues" evidence="1">
    <location>
        <begin position="1148"/>
        <end position="1159"/>
    </location>
</feature>
<feature type="compositionally biased region" description="Polar residues" evidence="1">
    <location>
        <begin position="269"/>
        <end position="279"/>
    </location>
</feature>